<gene>
    <name evidence="1" type="ORF">PanWU01x14_097340</name>
</gene>
<comment type="caution">
    <text evidence="1">The sequence shown here is derived from an EMBL/GenBank/DDBJ whole genome shotgun (WGS) entry which is preliminary data.</text>
</comment>
<evidence type="ECO:0000313" key="1">
    <source>
        <dbReference type="EMBL" id="PON68174.1"/>
    </source>
</evidence>
<dbReference type="Proteomes" id="UP000237105">
    <property type="component" value="Unassembled WGS sequence"/>
</dbReference>
<evidence type="ECO:0000313" key="2">
    <source>
        <dbReference type="Proteomes" id="UP000237105"/>
    </source>
</evidence>
<reference evidence="2" key="1">
    <citation type="submission" date="2016-06" db="EMBL/GenBank/DDBJ databases">
        <title>Parallel loss of symbiosis genes in relatives of nitrogen-fixing non-legume Parasponia.</title>
        <authorList>
            <person name="Van Velzen R."/>
            <person name="Holmer R."/>
            <person name="Bu F."/>
            <person name="Rutten L."/>
            <person name="Van Zeijl A."/>
            <person name="Liu W."/>
            <person name="Santuari L."/>
            <person name="Cao Q."/>
            <person name="Sharma T."/>
            <person name="Shen D."/>
            <person name="Roswanjaya Y."/>
            <person name="Wardhani T."/>
            <person name="Kalhor M.S."/>
            <person name="Jansen J."/>
            <person name="Van den Hoogen J."/>
            <person name="Gungor B."/>
            <person name="Hartog M."/>
            <person name="Hontelez J."/>
            <person name="Verver J."/>
            <person name="Yang W.-C."/>
            <person name="Schijlen E."/>
            <person name="Repin R."/>
            <person name="Schilthuizen M."/>
            <person name="Schranz E."/>
            <person name="Heidstra R."/>
            <person name="Miyata K."/>
            <person name="Fedorova E."/>
            <person name="Kohlen W."/>
            <person name="Bisseling T."/>
            <person name="Smit S."/>
            <person name="Geurts R."/>
        </authorList>
    </citation>
    <scope>NUCLEOTIDE SEQUENCE [LARGE SCALE GENOMIC DNA]</scope>
    <source>
        <strain evidence="2">cv. WU1-14</strain>
    </source>
</reference>
<keyword evidence="2" id="KW-1185">Reference proteome</keyword>
<dbReference type="AlphaFoldDB" id="A0A2P5D4E5"/>
<accession>A0A2P5D4E5</accession>
<protein>
    <submittedName>
        <fullName evidence="1">Uncharacterized protein</fullName>
    </submittedName>
</protein>
<organism evidence="1 2">
    <name type="scientific">Parasponia andersonii</name>
    <name type="common">Sponia andersonii</name>
    <dbReference type="NCBI Taxonomy" id="3476"/>
    <lineage>
        <taxon>Eukaryota</taxon>
        <taxon>Viridiplantae</taxon>
        <taxon>Streptophyta</taxon>
        <taxon>Embryophyta</taxon>
        <taxon>Tracheophyta</taxon>
        <taxon>Spermatophyta</taxon>
        <taxon>Magnoliopsida</taxon>
        <taxon>eudicotyledons</taxon>
        <taxon>Gunneridae</taxon>
        <taxon>Pentapetalae</taxon>
        <taxon>rosids</taxon>
        <taxon>fabids</taxon>
        <taxon>Rosales</taxon>
        <taxon>Cannabaceae</taxon>
        <taxon>Parasponia</taxon>
    </lineage>
</organism>
<sequence length="77" mass="8657">MACHAFFSSLAPQVARLGPTCVEELHAFSRKLSPQTGPQFERTTEPPMWRLCAIPFDRYCPRVSSPHGDTKDPLMIP</sequence>
<dbReference type="EMBL" id="JXTB01000065">
    <property type="protein sequence ID" value="PON68174.1"/>
    <property type="molecule type" value="Genomic_DNA"/>
</dbReference>
<proteinExistence type="predicted"/>
<name>A0A2P5D4E5_PARAD</name>